<feature type="domain" description="DUF7507" evidence="2">
    <location>
        <begin position="3"/>
        <end position="53"/>
    </location>
</feature>
<name>A0A8H9GE64_9MICO</name>
<sequence>MTCPAGTLAPGETVTCTADDPYTVTAEDLANGVVANTATASGVTEGTVDPVTSDPSSTSTLLTAPAPGISLAKVATPNDEASFVLGQEITYDFVGTNTGNVPLDDVAVEETAFSGSGDLSPIDCPDEQLEAGRSMTCTATYTLTQEDVDATRVTNAAVATGTPVGGGDPVSAEHDAEIPGVAEPAIGLEKSVEPETVVNAGDSVEYTFHLTNQGNVTLTDPQVTETAFTGTGGTPRGELPRRPSRARGRRRLHRELHAHAGRRRRGPGGQRRDRDRDAAGGCPHDVRGVDGARDDPGDGRRPHAREVREHRDVLRGRSGGHLRVRGHQHREPVAGRRRGRRDPVHRQR</sequence>
<feature type="compositionally biased region" description="Basic residues" evidence="1">
    <location>
        <begin position="242"/>
        <end position="266"/>
    </location>
</feature>
<evidence type="ECO:0000259" key="2">
    <source>
        <dbReference type="Pfam" id="PF24346"/>
    </source>
</evidence>
<protein>
    <recommendedName>
        <fullName evidence="2">DUF7507 domain-containing protein</fullName>
    </recommendedName>
</protein>
<dbReference type="Pfam" id="PF24346">
    <property type="entry name" value="DUF7507"/>
    <property type="match status" value="3"/>
</dbReference>
<evidence type="ECO:0000313" key="4">
    <source>
        <dbReference type="Proteomes" id="UP000655589"/>
    </source>
</evidence>
<proteinExistence type="predicted"/>
<dbReference type="Proteomes" id="UP000655589">
    <property type="component" value="Unassembled WGS sequence"/>
</dbReference>
<feature type="domain" description="DUF7507" evidence="2">
    <location>
        <begin position="66"/>
        <end position="171"/>
    </location>
</feature>
<evidence type="ECO:0000256" key="1">
    <source>
        <dbReference type="SAM" id="MobiDB-lite"/>
    </source>
</evidence>
<dbReference type="InterPro" id="IPR047589">
    <property type="entry name" value="DUF11_rpt"/>
</dbReference>
<dbReference type="AlphaFoldDB" id="A0A8H9GE64"/>
<comment type="caution">
    <text evidence="3">The sequence shown here is derived from an EMBL/GenBank/DDBJ whole genome shotgun (WGS) entry which is preliminary data.</text>
</comment>
<reference evidence="3" key="2">
    <citation type="submission" date="2020-09" db="EMBL/GenBank/DDBJ databases">
        <authorList>
            <person name="Sun Q."/>
            <person name="Ohkuma M."/>
        </authorList>
    </citation>
    <scope>NUCLEOTIDE SEQUENCE</scope>
    <source>
        <strain evidence="3">JCM 3051</strain>
    </source>
</reference>
<dbReference type="NCBIfam" id="TIGR01451">
    <property type="entry name" value="B_ant_repeat"/>
    <property type="match status" value="1"/>
</dbReference>
<organism evidence="3 4">
    <name type="scientific">Promicromonospora citrea</name>
    <dbReference type="NCBI Taxonomy" id="43677"/>
    <lineage>
        <taxon>Bacteria</taxon>
        <taxon>Bacillati</taxon>
        <taxon>Actinomycetota</taxon>
        <taxon>Actinomycetes</taxon>
        <taxon>Micrococcales</taxon>
        <taxon>Promicromonosporaceae</taxon>
        <taxon>Promicromonospora</taxon>
    </lineage>
</organism>
<accession>A0A8H9GE64</accession>
<dbReference type="EMBL" id="BMPT01000001">
    <property type="protein sequence ID" value="GGM11879.1"/>
    <property type="molecule type" value="Genomic_DNA"/>
</dbReference>
<feature type="compositionally biased region" description="Basic and acidic residues" evidence="1">
    <location>
        <begin position="270"/>
        <end position="315"/>
    </location>
</feature>
<feature type="compositionally biased region" description="Basic residues" evidence="1">
    <location>
        <begin position="318"/>
        <end position="328"/>
    </location>
</feature>
<feature type="domain" description="DUF7507" evidence="2">
    <location>
        <begin position="183"/>
        <end position="243"/>
    </location>
</feature>
<evidence type="ECO:0000313" key="3">
    <source>
        <dbReference type="EMBL" id="GGM11879.1"/>
    </source>
</evidence>
<keyword evidence="4" id="KW-1185">Reference proteome</keyword>
<reference evidence="3" key="1">
    <citation type="journal article" date="2014" name="Int. J. Syst. Evol. Microbiol.">
        <title>Complete genome sequence of Corynebacterium casei LMG S-19264T (=DSM 44701T), isolated from a smear-ripened cheese.</title>
        <authorList>
            <consortium name="US DOE Joint Genome Institute (JGI-PGF)"/>
            <person name="Walter F."/>
            <person name="Albersmeier A."/>
            <person name="Kalinowski J."/>
            <person name="Ruckert C."/>
        </authorList>
    </citation>
    <scope>NUCLEOTIDE SEQUENCE</scope>
    <source>
        <strain evidence="3">JCM 3051</strain>
    </source>
</reference>
<dbReference type="InterPro" id="IPR055354">
    <property type="entry name" value="DUF7507"/>
</dbReference>
<feature type="region of interest" description="Disordered" evidence="1">
    <location>
        <begin position="225"/>
        <end position="348"/>
    </location>
</feature>
<gene>
    <name evidence="3" type="ORF">GCM10010102_04540</name>
</gene>